<dbReference type="AlphaFoldDB" id="A0A6G1CV94"/>
<evidence type="ECO:0000313" key="2">
    <source>
        <dbReference type="Proteomes" id="UP000479710"/>
    </source>
</evidence>
<sequence>MVREECNGVPVGPGRVAVTSGGLGGFVSHRQQDRTTARGAQGARGSHPVTAVAWAVASEGKRRHG</sequence>
<name>A0A6G1CV94_9ORYZ</name>
<organism evidence="1 2">
    <name type="scientific">Oryza meyeriana var. granulata</name>
    <dbReference type="NCBI Taxonomy" id="110450"/>
    <lineage>
        <taxon>Eukaryota</taxon>
        <taxon>Viridiplantae</taxon>
        <taxon>Streptophyta</taxon>
        <taxon>Embryophyta</taxon>
        <taxon>Tracheophyta</taxon>
        <taxon>Spermatophyta</taxon>
        <taxon>Magnoliopsida</taxon>
        <taxon>Liliopsida</taxon>
        <taxon>Poales</taxon>
        <taxon>Poaceae</taxon>
        <taxon>BOP clade</taxon>
        <taxon>Oryzoideae</taxon>
        <taxon>Oryzeae</taxon>
        <taxon>Oryzinae</taxon>
        <taxon>Oryza</taxon>
        <taxon>Oryza meyeriana</taxon>
    </lineage>
</organism>
<comment type="caution">
    <text evidence="1">The sequence shown here is derived from an EMBL/GenBank/DDBJ whole genome shotgun (WGS) entry which is preliminary data.</text>
</comment>
<reference evidence="1 2" key="1">
    <citation type="submission" date="2019-11" db="EMBL/GenBank/DDBJ databases">
        <title>Whole genome sequence of Oryza granulata.</title>
        <authorList>
            <person name="Li W."/>
        </authorList>
    </citation>
    <scope>NUCLEOTIDE SEQUENCE [LARGE SCALE GENOMIC DNA]</scope>
    <source>
        <strain evidence="2">cv. Menghai</strain>
        <tissue evidence="1">Leaf</tissue>
    </source>
</reference>
<dbReference type="Proteomes" id="UP000479710">
    <property type="component" value="Unassembled WGS sequence"/>
</dbReference>
<protein>
    <submittedName>
        <fullName evidence="1">Uncharacterized protein</fullName>
    </submittedName>
</protein>
<accession>A0A6G1CV94</accession>
<dbReference type="EMBL" id="SPHZ02000008">
    <property type="protein sequence ID" value="KAF0904057.1"/>
    <property type="molecule type" value="Genomic_DNA"/>
</dbReference>
<proteinExistence type="predicted"/>
<gene>
    <name evidence="1" type="ORF">E2562_031736</name>
</gene>
<keyword evidence="2" id="KW-1185">Reference proteome</keyword>
<evidence type="ECO:0000313" key="1">
    <source>
        <dbReference type="EMBL" id="KAF0904057.1"/>
    </source>
</evidence>